<evidence type="ECO:0000256" key="1">
    <source>
        <dbReference type="PROSITE-ProRule" id="PRU10141"/>
    </source>
</evidence>
<dbReference type="GO" id="GO:0005524">
    <property type="term" value="F:ATP binding"/>
    <property type="evidence" value="ECO:0007669"/>
    <property type="project" value="UniProtKB-UniRule"/>
</dbReference>
<keyword evidence="3" id="KW-1185">Reference proteome</keyword>
<dbReference type="SUPFAM" id="SSF56112">
    <property type="entry name" value="Protein kinase-like (PK-like)"/>
    <property type="match status" value="1"/>
</dbReference>
<dbReference type="AlphaFoldDB" id="A0A1I7YZG2"/>
<dbReference type="PROSITE" id="PS50011">
    <property type="entry name" value="PROTEIN_KINASE_DOM"/>
    <property type="match status" value="1"/>
</dbReference>
<evidence type="ECO:0000313" key="4">
    <source>
        <dbReference type="WBParaSite" id="L893_g21074.t1"/>
    </source>
</evidence>
<dbReference type="WBParaSite" id="L893_g21074.t1">
    <property type="protein sequence ID" value="L893_g21074.t1"/>
    <property type="gene ID" value="L893_g21074"/>
</dbReference>
<keyword evidence="1" id="KW-0547">Nucleotide-binding</keyword>
<dbReference type="Proteomes" id="UP000095287">
    <property type="component" value="Unplaced"/>
</dbReference>
<dbReference type="InterPro" id="IPR000719">
    <property type="entry name" value="Prot_kinase_dom"/>
</dbReference>
<dbReference type="InterPro" id="IPR017441">
    <property type="entry name" value="Protein_kinase_ATP_BS"/>
</dbReference>
<evidence type="ECO:0000313" key="3">
    <source>
        <dbReference type="Proteomes" id="UP000095287"/>
    </source>
</evidence>
<sequence>MSRGEVFLNPLPDVDSQCSSFSEQSSSSFSSLPPQPISLDVQRTVEDLLLPRSCIVLERIVGKGYFGHVYKGIMHNPNTGRKDAVAVKTLKERSQTNRAIFEGGRSNEEITTPQYIAFDWYMHEFGRFALGHTTVYGTW</sequence>
<dbReference type="InterPro" id="IPR001245">
    <property type="entry name" value="Ser-Thr/Tyr_kinase_cat_dom"/>
</dbReference>
<proteinExistence type="predicted"/>
<dbReference type="Pfam" id="PF07714">
    <property type="entry name" value="PK_Tyr_Ser-Thr"/>
    <property type="match status" value="1"/>
</dbReference>
<dbReference type="InterPro" id="IPR011009">
    <property type="entry name" value="Kinase-like_dom_sf"/>
</dbReference>
<organism evidence="3 4">
    <name type="scientific">Steinernema glaseri</name>
    <dbReference type="NCBI Taxonomy" id="37863"/>
    <lineage>
        <taxon>Eukaryota</taxon>
        <taxon>Metazoa</taxon>
        <taxon>Ecdysozoa</taxon>
        <taxon>Nematoda</taxon>
        <taxon>Chromadorea</taxon>
        <taxon>Rhabditida</taxon>
        <taxon>Tylenchina</taxon>
        <taxon>Panagrolaimomorpha</taxon>
        <taxon>Strongyloidoidea</taxon>
        <taxon>Steinernematidae</taxon>
        <taxon>Steinernema</taxon>
    </lineage>
</organism>
<keyword evidence="1" id="KW-0067">ATP-binding</keyword>
<feature type="domain" description="Protein kinase" evidence="2">
    <location>
        <begin position="55"/>
        <end position="139"/>
    </location>
</feature>
<evidence type="ECO:0000259" key="2">
    <source>
        <dbReference type="PROSITE" id="PS50011"/>
    </source>
</evidence>
<reference evidence="4" key="1">
    <citation type="submission" date="2016-11" db="UniProtKB">
        <authorList>
            <consortium name="WormBaseParasite"/>
        </authorList>
    </citation>
    <scope>IDENTIFICATION</scope>
</reference>
<dbReference type="GO" id="GO:0004672">
    <property type="term" value="F:protein kinase activity"/>
    <property type="evidence" value="ECO:0007669"/>
    <property type="project" value="InterPro"/>
</dbReference>
<name>A0A1I7YZG2_9BILA</name>
<protein>
    <submittedName>
        <fullName evidence="4">Protein kinase domain-containing protein</fullName>
    </submittedName>
</protein>
<feature type="binding site" evidence="1">
    <location>
        <position position="88"/>
    </location>
    <ligand>
        <name>ATP</name>
        <dbReference type="ChEBI" id="CHEBI:30616"/>
    </ligand>
</feature>
<dbReference type="PROSITE" id="PS00107">
    <property type="entry name" value="PROTEIN_KINASE_ATP"/>
    <property type="match status" value="1"/>
</dbReference>
<accession>A0A1I7YZG2</accession>
<dbReference type="Gene3D" id="3.30.200.20">
    <property type="entry name" value="Phosphorylase Kinase, domain 1"/>
    <property type="match status" value="1"/>
</dbReference>